<feature type="coiled-coil region" evidence="1">
    <location>
        <begin position="381"/>
        <end position="411"/>
    </location>
</feature>
<dbReference type="InterPro" id="IPR045063">
    <property type="entry name" value="Dynamin_N"/>
</dbReference>
<proteinExistence type="predicted"/>
<sequence>MSTQDSERKCKMEEEYSGFQASSSKPVPKIQLTKIIDLLFDDQKYPVKMSAEEVFLRSERISGAIDVTLQLDVDKWRNTIIRDNWVKDLDNLKLCSKRPQTFIGICGEMGAGKSSLINAILEMELLPTSGMEACTAAVTEIAYHDKSTIDARVTFIPKEEWISAISEVKSALRDRSNEDPDANTEQHGIEFTETERLDTETSLPRKARAVWDKVKKKHISATDADEFSGSISRYLASVDDDEHDHAVWPLVYRVKIFLNSDCLRTGAVLVDLPGLGDVNSARSAVATSYMKKCTLIWIVAPIQRAVDNKIALDLMGHSFRTQLLSMFVSIMSSGALVADHDHLLCNGIYNDRSIAFIATKSDDVNPKELVKRLKLDKDSGFLALQQQITALEKQKKQLEKAIKDRASDLQNIQDGITSNQDALVPHKRKYTTLTGKPHSNKKQRVQEESETLVTEMVDDADANVNSELSSLSPLSSGSEDDDMDPAQEAQRALAVAQQNLADVEVKCLQNDTELQSAQKKRKIWCALQRSKLSCNRLKEQFCQGLKETQGSLNQDVDDTDLPVFACSSNDYLRLTGRSTDGSPACYEEASQTGIPDVQTWLIQATRKEHERAAKSFLKLTQLFIRGVRTRLLGVDGITLDERNELRDTLAIKMQGDSKCSTIKEQLLHDFANLRLTMEESLEERFRDGLERRAKEGASLARMAAIPACEHLVDRKTMHWQTFLAVMRHNGSFGAHDFNMKLADPLTQNVVQYWARTFSDVEFESLKEGVEGSLEKIISLVAYAAPTTIAKHVETQGEHCRDQVNLDLQNLIDAVVQEIRAKSKEISRSLALWPTRTT</sequence>
<evidence type="ECO:0000259" key="3">
    <source>
        <dbReference type="Pfam" id="PF00350"/>
    </source>
</evidence>
<evidence type="ECO:0000313" key="4">
    <source>
        <dbReference type="EMBL" id="KAF5352995.1"/>
    </source>
</evidence>
<feature type="domain" description="Dynamin N-terminal" evidence="3">
    <location>
        <begin position="103"/>
        <end position="319"/>
    </location>
</feature>
<feature type="region of interest" description="Disordered" evidence="2">
    <location>
        <begin position="467"/>
        <end position="486"/>
    </location>
</feature>
<accession>A0A8H5D3T4</accession>
<protein>
    <recommendedName>
        <fullName evidence="3">Dynamin N-terminal domain-containing protein</fullName>
    </recommendedName>
</protein>
<gene>
    <name evidence="4" type="ORF">D9758_007953</name>
</gene>
<dbReference type="OrthoDB" id="3598281at2759"/>
<organism evidence="4 5">
    <name type="scientific">Tetrapyrgos nigripes</name>
    <dbReference type="NCBI Taxonomy" id="182062"/>
    <lineage>
        <taxon>Eukaryota</taxon>
        <taxon>Fungi</taxon>
        <taxon>Dikarya</taxon>
        <taxon>Basidiomycota</taxon>
        <taxon>Agaricomycotina</taxon>
        <taxon>Agaricomycetes</taxon>
        <taxon>Agaricomycetidae</taxon>
        <taxon>Agaricales</taxon>
        <taxon>Marasmiineae</taxon>
        <taxon>Marasmiaceae</taxon>
        <taxon>Tetrapyrgos</taxon>
    </lineage>
</organism>
<evidence type="ECO:0000313" key="5">
    <source>
        <dbReference type="Proteomes" id="UP000559256"/>
    </source>
</evidence>
<dbReference type="Pfam" id="PF00350">
    <property type="entry name" value="Dynamin_N"/>
    <property type="match status" value="1"/>
</dbReference>
<evidence type="ECO:0000256" key="1">
    <source>
        <dbReference type="SAM" id="Coils"/>
    </source>
</evidence>
<keyword evidence="5" id="KW-1185">Reference proteome</keyword>
<evidence type="ECO:0000256" key="2">
    <source>
        <dbReference type="SAM" id="MobiDB-lite"/>
    </source>
</evidence>
<dbReference type="SUPFAM" id="SSF52540">
    <property type="entry name" value="P-loop containing nucleoside triphosphate hydrolases"/>
    <property type="match status" value="1"/>
</dbReference>
<dbReference type="EMBL" id="JAACJM010000065">
    <property type="protein sequence ID" value="KAF5352995.1"/>
    <property type="molecule type" value="Genomic_DNA"/>
</dbReference>
<comment type="caution">
    <text evidence="4">The sequence shown here is derived from an EMBL/GenBank/DDBJ whole genome shotgun (WGS) entry which is preliminary data.</text>
</comment>
<dbReference type="PANTHER" id="PTHR36681">
    <property type="entry name" value="NUCLEAR GTPASE, GERMINAL CENTER-ASSOCIATED, TANDEM DUPLICATE 3"/>
    <property type="match status" value="1"/>
</dbReference>
<dbReference type="AlphaFoldDB" id="A0A8H5D3T4"/>
<dbReference type="PANTHER" id="PTHR36681:SF3">
    <property type="entry name" value="NUCLEAR GTPASE, GERMINAL CENTER-ASSOCIATED, TANDEM DUPLICATE 3"/>
    <property type="match status" value="1"/>
</dbReference>
<dbReference type="Proteomes" id="UP000559256">
    <property type="component" value="Unassembled WGS sequence"/>
</dbReference>
<name>A0A8H5D3T4_9AGAR</name>
<feature type="compositionally biased region" description="Low complexity" evidence="2">
    <location>
        <begin position="467"/>
        <end position="477"/>
    </location>
</feature>
<dbReference type="Gene3D" id="3.40.50.300">
    <property type="entry name" value="P-loop containing nucleotide triphosphate hydrolases"/>
    <property type="match status" value="1"/>
</dbReference>
<keyword evidence="1" id="KW-0175">Coiled coil</keyword>
<reference evidence="4 5" key="1">
    <citation type="journal article" date="2020" name="ISME J.">
        <title>Uncovering the hidden diversity of litter-decomposition mechanisms in mushroom-forming fungi.</title>
        <authorList>
            <person name="Floudas D."/>
            <person name="Bentzer J."/>
            <person name="Ahren D."/>
            <person name="Johansson T."/>
            <person name="Persson P."/>
            <person name="Tunlid A."/>
        </authorList>
    </citation>
    <scope>NUCLEOTIDE SEQUENCE [LARGE SCALE GENOMIC DNA]</scope>
    <source>
        <strain evidence="4 5">CBS 291.85</strain>
    </source>
</reference>
<dbReference type="InterPro" id="IPR027417">
    <property type="entry name" value="P-loop_NTPase"/>
</dbReference>